<comment type="caution">
    <text evidence="4">The sequence shown here is derived from an EMBL/GenBank/DDBJ whole genome shotgun (WGS) entry which is preliminary data.</text>
</comment>
<evidence type="ECO:0000256" key="2">
    <source>
        <dbReference type="SAM" id="Phobius"/>
    </source>
</evidence>
<feature type="region of interest" description="Disordered" evidence="1">
    <location>
        <begin position="421"/>
        <end position="681"/>
    </location>
</feature>
<name>A0ABV5YBR4_9ACTN</name>
<feature type="region of interest" description="Disordered" evidence="1">
    <location>
        <begin position="1233"/>
        <end position="1257"/>
    </location>
</feature>
<feature type="transmembrane region" description="Helical" evidence="2">
    <location>
        <begin position="240"/>
        <end position="263"/>
    </location>
</feature>
<feature type="compositionally biased region" description="Basic and acidic residues" evidence="1">
    <location>
        <begin position="575"/>
        <end position="591"/>
    </location>
</feature>
<evidence type="ECO:0000259" key="3">
    <source>
        <dbReference type="Pfam" id="PF25547"/>
    </source>
</evidence>
<feature type="domain" description="Outer membrane channel protein CpnT-like N-terminal" evidence="3">
    <location>
        <begin position="141"/>
        <end position="274"/>
    </location>
</feature>
<protein>
    <recommendedName>
        <fullName evidence="3">Outer membrane channel protein CpnT-like N-terminal domain-containing protein</fullName>
    </recommendedName>
</protein>
<proteinExistence type="predicted"/>
<keyword evidence="2" id="KW-0472">Membrane</keyword>
<dbReference type="RefSeq" id="WP_378198249.1">
    <property type="nucleotide sequence ID" value="NZ_JBHLZP010000050.1"/>
</dbReference>
<gene>
    <name evidence="4" type="ORF">ACFFNX_09725</name>
</gene>
<organism evidence="4 5">
    <name type="scientific">Actinoallomurus acaciae</name>
    <dbReference type="NCBI Taxonomy" id="502577"/>
    <lineage>
        <taxon>Bacteria</taxon>
        <taxon>Bacillati</taxon>
        <taxon>Actinomycetota</taxon>
        <taxon>Actinomycetes</taxon>
        <taxon>Streptosporangiales</taxon>
        <taxon>Thermomonosporaceae</taxon>
        <taxon>Actinoallomurus</taxon>
    </lineage>
</organism>
<feature type="compositionally biased region" description="Basic and acidic residues" evidence="1">
    <location>
        <begin position="1241"/>
        <end position="1257"/>
    </location>
</feature>
<accession>A0ABV5YBR4</accession>
<evidence type="ECO:0000256" key="1">
    <source>
        <dbReference type="SAM" id="MobiDB-lite"/>
    </source>
</evidence>
<reference evidence="4 5" key="1">
    <citation type="submission" date="2024-09" db="EMBL/GenBank/DDBJ databases">
        <authorList>
            <person name="Sun Q."/>
            <person name="Mori K."/>
        </authorList>
    </citation>
    <scope>NUCLEOTIDE SEQUENCE [LARGE SCALE GENOMIC DNA]</scope>
    <source>
        <strain evidence="4 5">TBRC 0563</strain>
    </source>
</reference>
<keyword evidence="5" id="KW-1185">Reference proteome</keyword>
<evidence type="ECO:0000313" key="4">
    <source>
        <dbReference type="EMBL" id="MFB9832465.1"/>
    </source>
</evidence>
<keyword evidence="2" id="KW-0812">Transmembrane</keyword>
<dbReference type="InterPro" id="IPR057746">
    <property type="entry name" value="CpnT-like_N"/>
</dbReference>
<keyword evidence="2" id="KW-1133">Transmembrane helix</keyword>
<feature type="compositionally biased region" description="Low complexity" evidence="1">
    <location>
        <begin position="481"/>
        <end position="492"/>
    </location>
</feature>
<feature type="compositionally biased region" description="Basic and acidic residues" evidence="1">
    <location>
        <begin position="651"/>
        <end position="666"/>
    </location>
</feature>
<dbReference type="EMBL" id="JBHLZP010000050">
    <property type="protein sequence ID" value="MFB9832465.1"/>
    <property type="molecule type" value="Genomic_DNA"/>
</dbReference>
<dbReference type="Pfam" id="PF25547">
    <property type="entry name" value="WXG100_2"/>
    <property type="match status" value="1"/>
</dbReference>
<sequence length="1441" mass="154554">MRAGRGIDDASWRLADEVDLFCDVVVGQPFGSDDLGRGLFSGGPGSAAAGFVQRRDGLLKDLPAAVNLLRGMGAGLLDTGGRYSDNEEAIIEALSGRSDSVAPPRSSRGAARAVDEYVLPPIAGDRPSAAPPPDVVRQALWLFEQVGLGFSWPDGNPAAIERLCDGAAGLGVVINKVNERIAHHSGWVTSSGFGEATDAFAGAARMVHGADGLLADLRQRCDDLAAYGRRSADAIVTARWHFVASAVFAVTLMYAVSTLGPLLETGMAMALSWIRIEGEALEIILRLLFESAVGGVYSVGSGVIDLLFLSGHRDWGELADAFGQGLMLGGLMGSARAGLPALLRRGPATARLAAVMKSPGAAGIFSRFAVGWGAGTGTLMATNKVTGHGWDLEHAWQTGLAMASIGSGGEAITRIRELRRGNTGQPSGAGNVHGHGSTALTGGVEATPDRIAPGAERPGTRPAEPGSDGRAGPTVRERVASSRAEASGRAGADPAFEGRAKASAGPSDDVATIDGGRASVGTAAHGNAVDDSGSGGSGGVHTSPAVPVEQARPIDPGAADQDAARHGLPNASLPRPDDTARTTPEPEHTPPRVDLSGTPSPSGRPHGAILDTEARDPAGSIPFPRPHTGLEAPRSPVHPTPVDDPSGTFLDHARPLDPPTHADRHNAWPGDPVGRVDTPRDPVGVPFGRAFRDPGYEAEAIHFEERLGAYYFNQPDILDISRTAVERLRKMFLDLAPRLEGETPEQFEKRVEGAFFRDNAPQSAGQVGSRVSVDELLEFGNVRELTEAFMQASFSNPRYSITLRKVVLDVIDNERWEQAAAAGLDVDLVRAMGRQLNGVNRLVLRKIGKVWFDPNGIRFARNPFGEGNLIITLSKHGVRDFLDWHESNAGRRRRTPEEQKDLGLVTTARYYAERGTPLGVLEKAYAESVIKDGPLGSDTPLPWVEGFKVWGFSGGRWADQATAGGFPVVNGVSATTFRLLASAKLVGLDPEGMKLFRGAVMAKLLPSRHHSLFETVRGLQIAGLWEGEVGGRFTAVDLYGNLPGLDLHTMRTRILPDGLYPHEVRYLRHATGSDDPGGFVETRDHAVRATADRLWRQFRDGSVRDPGLSGWLRRNGIDPADTAAVRELGEKLPEPYLIALTVYARHGHGLIDAMTRTRPWAGGVSASAAREGMTRKAEDLTADHLTAVAAGRTPPLPPSLRPLLYADQERPGSSSLTAEAKDWVDAARRVEEAKQRRHEHRAGGRTEDARGTETEIRQARRSQRAAWRRIRAQIGEMAPSLFDEMCWHGDMVHAAMTRLPAIGTPEHPVIAYRGDAKTSAYSPIHGSLLSPSVTTREYVTVSRRLETALRSMAGNPADDRVLIVYRLTGGHARDTSIFSPSPEDQGAVLPPHARTRRVHDPEMVRRIREEVNRTAKDMVDRGELEQIPDGYEIFLMQEKTG</sequence>
<dbReference type="Proteomes" id="UP001589627">
    <property type="component" value="Unassembled WGS sequence"/>
</dbReference>
<evidence type="ECO:0000313" key="5">
    <source>
        <dbReference type="Proteomes" id="UP001589627"/>
    </source>
</evidence>